<comment type="caution">
    <text evidence="1">The sequence shown here is derived from an EMBL/GenBank/DDBJ whole genome shotgun (WGS) entry which is preliminary data.</text>
</comment>
<keyword evidence="2" id="KW-1185">Reference proteome</keyword>
<organism evidence="1 2">
    <name type="scientific">Solanum bulbocastanum</name>
    <name type="common">Wild potato</name>
    <dbReference type="NCBI Taxonomy" id="147425"/>
    <lineage>
        <taxon>Eukaryota</taxon>
        <taxon>Viridiplantae</taxon>
        <taxon>Streptophyta</taxon>
        <taxon>Embryophyta</taxon>
        <taxon>Tracheophyta</taxon>
        <taxon>Spermatophyta</taxon>
        <taxon>Magnoliopsida</taxon>
        <taxon>eudicotyledons</taxon>
        <taxon>Gunneridae</taxon>
        <taxon>Pentapetalae</taxon>
        <taxon>asterids</taxon>
        <taxon>lamiids</taxon>
        <taxon>Solanales</taxon>
        <taxon>Solanaceae</taxon>
        <taxon>Solanoideae</taxon>
        <taxon>Solaneae</taxon>
        <taxon>Solanum</taxon>
    </lineage>
</organism>
<evidence type="ECO:0000313" key="1">
    <source>
        <dbReference type="EMBL" id="KAK6791071.1"/>
    </source>
</evidence>
<reference evidence="1 2" key="1">
    <citation type="submission" date="2024-02" db="EMBL/GenBank/DDBJ databases">
        <title>de novo genome assembly of Solanum bulbocastanum strain 11H21.</title>
        <authorList>
            <person name="Hosaka A.J."/>
        </authorList>
    </citation>
    <scope>NUCLEOTIDE SEQUENCE [LARGE SCALE GENOMIC DNA]</scope>
    <source>
        <tissue evidence="1">Young leaves</tissue>
    </source>
</reference>
<protein>
    <submittedName>
        <fullName evidence="1">Uncharacterized protein</fullName>
    </submittedName>
</protein>
<evidence type="ECO:0000313" key="2">
    <source>
        <dbReference type="Proteomes" id="UP001371456"/>
    </source>
</evidence>
<name>A0AAN8TSY3_SOLBU</name>
<gene>
    <name evidence="1" type="ORF">RDI58_010152</name>
</gene>
<sequence>MNLLHTRPARAYSNKDKDMDKQLWNTLIDQLIQHQFSQNPTAGRQCFRLLVVFACHGTVILNASSRLVEIDYPFADTIWLRTVPCWHDSLEQFRWGDQV</sequence>
<dbReference type="EMBL" id="JBANQN010000004">
    <property type="protein sequence ID" value="KAK6791071.1"/>
    <property type="molecule type" value="Genomic_DNA"/>
</dbReference>
<proteinExistence type="predicted"/>
<accession>A0AAN8TSY3</accession>
<dbReference type="AlphaFoldDB" id="A0AAN8TSY3"/>
<dbReference type="Proteomes" id="UP001371456">
    <property type="component" value="Unassembled WGS sequence"/>
</dbReference>